<dbReference type="EMBL" id="GGEC01059274">
    <property type="protein sequence ID" value="MBX39758.1"/>
    <property type="molecule type" value="Transcribed_RNA"/>
</dbReference>
<name>A0A2P2NBA8_RHIMU</name>
<dbReference type="AlphaFoldDB" id="A0A2P2NBA8"/>
<sequence>MRSVIKFKFYYFVTMKSIASDLQSASHWYRSSRLTQTFHPLNPDLSPRANCEVSNCLLGPKTLFVCTRDYFERDDTDD</sequence>
<protein>
    <submittedName>
        <fullName evidence="1">Uncharacterized protein</fullName>
    </submittedName>
</protein>
<organism evidence="1">
    <name type="scientific">Rhizophora mucronata</name>
    <name type="common">Asiatic mangrove</name>
    <dbReference type="NCBI Taxonomy" id="61149"/>
    <lineage>
        <taxon>Eukaryota</taxon>
        <taxon>Viridiplantae</taxon>
        <taxon>Streptophyta</taxon>
        <taxon>Embryophyta</taxon>
        <taxon>Tracheophyta</taxon>
        <taxon>Spermatophyta</taxon>
        <taxon>Magnoliopsida</taxon>
        <taxon>eudicotyledons</taxon>
        <taxon>Gunneridae</taxon>
        <taxon>Pentapetalae</taxon>
        <taxon>rosids</taxon>
        <taxon>fabids</taxon>
        <taxon>Malpighiales</taxon>
        <taxon>Rhizophoraceae</taxon>
        <taxon>Rhizophora</taxon>
    </lineage>
</organism>
<evidence type="ECO:0000313" key="1">
    <source>
        <dbReference type="EMBL" id="MBX39758.1"/>
    </source>
</evidence>
<accession>A0A2P2NBA8</accession>
<proteinExistence type="predicted"/>
<reference evidence="1" key="1">
    <citation type="submission" date="2018-02" db="EMBL/GenBank/DDBJ databases">
        <title>Rhizophora mucronata_Transcriptome.</title>
        <authorList>
            <person name="Meera S.P."/>
            <person name="Sreeshan A."/>
            <person name="Augustine A."/>
        </authorList>
    </citation>
    <scope>NUCLEOTIDE SEQUENCE</scope>
    <source>
        <tissue evidence="1">Leaf</tissue>
    </source>
</reference>